<protein>
    <recommendedName>
        <fullName evidence="4">NAD(P)-binding protein</fullName>
    </recommendedName>
</protein>
<dbReference type="Gene3D" id="3.40.50.720">
    <property type="entry name" value="NAD(P)-binding Rossmann-like Domain"/>
    <property type="match status" value="1"/>
</dbReference>
<evidence type="ECO:0000313" key="3">
    <source>
        <dbReference type="Proteomes" id="UP000325902"/>
    </source>
</evidence>
<dbReference type="InterPro" id="IPR002347">
    <property type="entry name" value="SDR_fam"/>
</dbReference>
<evidence type="ECO:0008006" key="4">
    <source>
        <dbReference type="Google" id="ProtNLM"/>
    </source>
</evidence>
<reference evidence="2 3" key="1">
    <citation type="journal article" date="2019" name="Sci. Rep.">
        <title>A multi-omics analysis of the grapevine pathogen Lasiodiplodia theobromae reveals that temperature affects the expression of virulence- and pathogenicity-related genes.</title>
        <authorList>
            <person name="Felix C."/>
            <person name="Meneses R."/>
            <person name="Goncalves M.F.M."/>
            <person name="Tilleman L."/>
            <person name="Duarte A.S."/>
            <person name="Jorrin-Novo J.V."/>
            <person name="Van de Peer Y."/>
            <person name="Deforce D."/>
            <person name="Van Nieuwerburgh F."/>
            <person name="Esteves A.C."/>
            <person name="Alves A."/>
        </authorList>
    </citation>
    <scope>NUCLEOTIDE SEQUENCE [LARGE SCALE GENOMIC DNA]</scope>
    <source>
        <strain evidence="2 3">LA-SOL3</strain>
    </source>
</reference>
<evidence type="ECO:0000256" key="1">
    <source>
        <dbReference type="ARBA" id="ARBA00006484"/>
    </source>
</evidence>
<dbReference type="OrthoDB" id="191139at2759"/>
<dbReference type="InterPro" id="IPR036291">
    <property type="entry name" value="NAD(P)-bd_dom_sf"/>
</dbReference>
<dbReference type="PANTHER" id="PTHR43544">
    <property type="entry name" value="SHORT-CHAIN DEHYDROGENASE/REDUCTASE"/>
    <property type="match status" value="1"/>
</dbReference>
<dbReference type="EMBL" id="VCHE01000086">
    <property type="protein sequence ID" value="KAB2572074.1"/>
    <property type="molecule type" value="Genomic_DNA"/>
</dbReference>
<dbReference type="GO" id="GO:0005737">
    <property type="term" value="C:cytoplasm"/>
    <property type="evidence" value="ECO:0007669"/>
    <property type="project" value="TreeGrafter"/>
</dbReference>
<dbReference type="AlphaFoldDB" id="A0A5N5D423"/>
<evidence type="ECO:0000313" key="2">
    <source>
        <dbReference type="EMBL" id="KAB2572074.1"/>
    </source>
</evidence>
<organism evidence="2 3">
    <name type="scientific">Lasiodiplodia theobromae</name>
    <dbReference type="NCBI Taxonomy" id="45133"/>
    <lineage>
        <taxon>Eukaryota</taxon>
        <taxon>Fungi</taxon>
        <taxon>Dikarya</taxon>
        <taxon>Ascomycota</taxon>
        <taxon>Pezizomycotina</taxon>
        <taxon>Dothideomycetes</taxon>
        <taxon>Dothideomycetes incertae sedis</taxon>
        <taxon>Botryosphaeriales</taxon>
        <taxon>Botryosphaeriaceae</taxon>
        <taxon>Lasiodiplodia</taxon>
    </lineage>
</organism>
<dbReference type="PANTHER" id="PTHR43544:SF2">
    <property type="entry name" value="OXIDOREDUCTASE"/>
    <property type="match status" value="1"/>
</dbReference>
<proteinExistence type="inferred from homology"/>
<dbReference type="Proteomes" id="UP000325902">
    <property type="component" value="Unassembled WGS sequence"/>
</dbReference>
<dbReference type="GO" id="GO:0016491">
    <property type="term" value="F:oxidoreductase activity"/>
    <property type="evidence" value="ECO:0007669"/>
    <property type="project" value="TreeGrafter"/>
</dbReference>
<name>A0A5N5D423_9PEZI</name>
<dbReference type="InterPro" id="IPR051468">
    <property type="entry name" value="Fungal_SecMetab_SDRs"/>
</dbReference>
<dbReference type="Pfam" id="PF00106">
    <property type="entry name" value="adh_short"/>
    <property type="match status" value="1"/>
</dbReference>
<keyword evidence="3" id="KW-1185">Reference proteome</keyword>
<accession>A0A5N5D423</accession>
<comment type="caution">
    <text evidence="2">The sequence shown here is derived from an EMBL/GenBank/DDBJ whole genome shotgun (WGS) entry which is preliminary data.</text>
</comment>
<gene>
    <name evidence="2" type="ORF">DBV05_g9307</name>
</gene>
<feature type="non-terminal residue" evidence="2">
    <location>
        <position position="1"/>
    </location>
</feature>
<dbReference type="SUPFAM" id="SSF51735">
    <property type="entry name" value="NAD(P)-binding Rossmann-fold domains"/>
    <property type="match status" value="1"/>
</dbReference>
<sequence>RLALPSPTAAHPAYPCLCAPCGAYNLAHSALSTPPHLALPPTFTALVTGARVNLGYHVALRLLRCGARVIATTRYPRDAVRRYMAEGDAEVWRERLRVVGADFRAAADAFGVVEGVRGVLREWGGEERLDVLVNNAAQTLTDSVGREEQAVRREEVLRVEDGDAVVGGGGRRMLVDAGYEARVRGGVGRLIGGKGQEHQQRLAGFEGGEKEEVVGGETGLVAVGGDGASKELQVYTKSSWVQSLFEIPYEDVISAHAVNTFVPLILCRELLPLMGRARDEDQAASPKNAAARSKKPLGYIVNVSSREGIFEAKVDAAKKGKHVHTNMSKAALNMITETEAATAWQTRRVAMNTVDPGYMSAAPEYEDAYDGIRPIGWEDGAGRVLWPIAMGEREGEAIWGRFLKHYGAVHVDPGVGRG</sequence>
<comment type="similarity">
    <text evidence="1">Belongs to the short-chain dehydrogenases/reductases (SDR) family.</text>
</comment>